<dbReference type="AlphaFoldDB" id="A0A183DND1"/>
<reference evidence="3" key="1">
    <citation type="submission" date="2016-06" db="UniProtKB">
        <authorList>
            <consortium name="WormBaseParasite"/>
        </authorList>
    </citation>
    <scope>IDENTIFICATION</scope>
</reference>
<dbReference type="WBParaSite" id="GPUH_0001023501-mRNA-1">
    <property type="protein sequence ID" value="GPUH_0001023501-mRNA-1"/>
    <property type="gene ID" value="GPUH_0001023501"/>
</dbReference>
<protein>
    <submittedName>
        <fullName evidence="1 3">Uncharacterized protein</fullName>
    </submittedName>
</protein>
<reference evidence="1 2" key="2">
    <citation type="submission" date="2018-11" db="EMBL/GenBank/DDBJ databases">
        <authorList>
            <consortium name="Pathogen Informatics"/>
        </authorList>
    </citation>
    <scope>NUCLEOTIDE SEQUENCE [LARGE SCALE GENOMIC DNA]</scope>
</reference>
<gene>
    <name evidence="1" type="ORF">GPUH_LOCUS10222</name>
</gene>
<dbReference type="EMBL" id="UYRT01077887">
    <property type="protein sequence ID" value="VDN17151.1"/>
    <property type="molecule type" value="Genomic_DNA"/>
</dbReference>
<evidence type="ECO:0000313" key="2">
    <source>
        <dbReference type="Proteomes" id="UP000271098"/>
    </source>
</evidence>
<proteinExistence type="predicted"/>
<keyword evidence="2" id="KW-1185">Reference proteome</keyword>
<evidence type="ECO:0000313" key="1">
    <source>
        <dbReference type="EMBL" id="VDN17151.1"/>
    </source>
</evidence>
<evidence type="ECO:0000313" key="3">
    <source>
        <dbReference type="WBParaSite" id="GPUH_0001023501-mRNA-1"/>
    </source>
</evidence>
<accession>A0A183DND1</accession>
<sequence length="72" mass="8156">MTVLISFDSEVEVRRGGHSRCVMQCCSRVDRFGVVYQYWDVSVWAQFHLLPNVLGTAATIDTMVKGYLVTVN</sequence>
<dbReference type="Proteomes" id="UP000271098">
    <property type="component" value="Unassembled WGS sequence"/>
</dbReference>
<name>A0A183DND1_9BILA</name>
<organism evidence="3">
    <name type="scientific">Gongylonema pulchrum</name>
    <dbReference type="NCBI Taxonomy" id="637853"/>
    <lineage>
        <taxon>Eukaryota</taxon>
        <taxon>Metazoa</taxon>
        <taxon>Ecdysozoa</taxon>
        <taxon>Nematoda</taxon>
        <taxon>Chromadorea</taxon>
        <taxon>Rhabditida</taxon>
        <taxon>Spirurina</taxon>
        <taxon>Spiruromorpha</taxon>
        <taxon>Spiruroidea</taxon>
        <taxon>Gongylonematidae</taxon>
        <taxon>Gongylonema</taxon>
    </lineage>
</organism>